<sequence length="101" mass="11603">MNSINRTAKFNEWLADLKDLKARAKVIIRMRQAAQGNFGDIKTISDGVSEMRIHFGPGYRIYYARDGRAVYLLLIGGNKSTQKRDIKTAISMWKQIQEEQP</sequence>
<keyword evidence="2" id="KW-1185">Reference proteome</keyword>
<dbReference type="NCBIfam" id="TIGR02683">
    <property type="entry name" value="upstrm_HI1419"/>
    <property type="match status" value="1"/>
</dbReference>
<dbReference type="KEGG" id="pus:CKA81_02770"/>
<name>A0A410G988_9BURK</name>
<organism evidence="1 2">
    <name type="scientific">Pollutimonas thiosulfatoxidans</name>
    <dbReference type="NCBI Taxonomy" id="2028345"/>
    <lineage>
        <taxon>Bacteria</taxon>
        <taxon>Pseudomonadati</taxon>
        <taxon>Pseudomonadota</taxon>
        <taxon>Betaproteobacteria</taxon>
        <taxon>Burkholderiales</taxon>
        <taxon>Alcaligenaceae</taxon>
        <taxon>Pollutimonas</taxon>
    </lineage>
</organism>
<dbReference type="EMBL" id="CP022987">
    <property type="protein sequence ID" value="QAA92884.1"/>
    <property type="molecule type" value="Genomic_DNA"/>
</dbReference>
<reference evidence="1 2" key="1">
    <citation type="submission" date="2017-08" db="EMBL/GenBank/DDBJ databases">
        <authorList>
            <person name="Park S.-J."/>
            <person name="Kim H."/>
        </authorList>
    </citation>
    <scope>NUCLEOTIDE SEQUENCE [LARGE SCALE GENOMIC DNA]</scope>
    <source>
        <strain evidence="2">ye3</strain>
    </source>
</reference>
<dbReference type="RefSeq" id="WP_128353937.1">
    <property type="nucleotide sequence ID" value="NZ_CP022987.1"/>
</dbReference>
<dbReference type="InterPro" id="IPR009241">
    <property type="entry name" value="HigB-like"/>
</dbReference>
<accession>A0A410G988</accession>
<gene>
    <name evidence="1" type="ORF">CKA81_02770</name>
</gene>
<evidence type="ECO:0000313" key="2">
    <source>
        <dbReference type="Proteomes" id="UP000283474"/>
    </source>
</evidence>
<proteinExistence type="predicted"/>
<dbReference type="InterPro" id="IPR014056">
    <property type="entry name" value="TypeIITA-like_toxin_pred"/>
</dbReference>
<evidence type="ECO:0000313" key="1">
    <source>
        <dbReference type="EMBL" id="QAA92884.1"/>
    </source>
</evidence>
<dbReference type="PANTHER" id="PTHR41791:SF1">
    <property type="entry name" value="SSL7039 PROTEIN"/>
    <property type="match status" value="1"/>
</dbReference>
<dbReference type="PANTHER" id="PTHR41791">
    <property type="entry name" value="SSL7039 PROTEIN"/>
    <property type="match status" value="1"/>
</dbReference>
<dbReference type="OrthoDB" id="9800258at2"/>
<dbReference type="Proteomes" id="UP000283474">
    <property type="component" value="Chromosome"/>
</dbReference>
<dbReference type="AlphaFoldDB" id="A0A410G988"/>
<protein>
    <submittedName>
        <fullName evidence="1">Addiction module antitoxin RelB</fullName>
    </submittedName>
</protein>
<dbReference type="Pfam" id="PF05973">
    <property type="entry name" value="Gp49"/>
    <property type="match status" value="1"/>
</dbReference>
<dbReference type="PIRSF" id="PIRSF028744">
    <property type="entry name" value="Addict_mod_HI1419"/>
    <property type="match status" value="1"/>
</dbReference>